<dbReference type="Pfam" id="PF04029">
    <property type="entry name" value="2-ph_phosp"/>
    <property type="match status" value="1"/>
</dbReference>
<dbReference type="PANTHER" id="PTHR37311:SF1">
    <property type="entry name" value="2-PHOSPHOSULFOLACTATE PHOSPHATASE-RELATED"/>
    <property type="match status" value="1"/>
</dbReference>
<evidence type="ECO:0000313" key="8">
    <source>
        <dbReference type="EMBL" id="MBN3547536.1"/>
    </source>
</evidence>
<dbReference type="SUPFAM" id="SSF142823">
    <property type="entry name" value="ComB-like"/>
    <property type="match status" value="1"/>
</dbReference>
<protein>
    <recommendedName>
        <fullName evidence="4">Probable 2-phosphosulfolactate phosphatase</fullName>
        <ecNumber evidence="3">3.1.3.71</ecNumber>
    </recommendedName>
</protein>
<dbReference type="EC" id="3.1.3.71" evidence="3"/>
<evidence type="ECO:0000256" key="7">
    <source>
        <dbReference type="ARBA" id="ARBA00033711"/>
    </source>
</evidence>
<comment type="cofactor">
    <cofactor evidence="1">
        <name>Mg(2+)</name>
        <dbReference type="ChEBI" id="CHEBI:18420"/>
    </cofactor>
</comment>
<evidence type="ECO:0000256" key="6">
    <source>
        <dbReference type="ARBA" id="ARBA00022842"/>
    </source>
</evidence>
<keyword evidence="9" id="KW-1185">Reference proteome</keyword>
<dbReference type="InterPro" id="IPR036702">
    <property type="entry name" value="ComB-like_sf"/>
</dbReference>
<evidence type="ECO:0000256" key="3">
    <source>
        <dbReference type="ARBA" id="ARBA00012953"/>
    </source>
</evidence>
<evidence type="ECO:0000313" key="9">
    <source>
        <dbReference type="Proteomes" id="UP001319060"/>
    </source>
</evidence>
<evidence type="ECO:0000256" key="5">
    <source>
        <dbReference type="ARBA" id="ARBA00022801"/>
    </source>
</evidence>
<accession>A0ABS2ZJB3</accession>
<comment type="catalytic activity">
    <reaction evidence="7">
        <text>(2R)-O-phospho-3-sulfolactate + H2O = (2R)-3-sulfolactate + phosphate</text>
        <dbReference type="Rhea" id="RHEA:23416"/>
        <dbReference type="ChEBI" id="CHEBI:15377"/>
        <dbReference type="ChEBI" id="CHEBI:15597"/>
        <dbReference type="ChEBI" id="CHEBI:43474"/>
        <dbReference type="ChEBI" id="CHEBI:58738"/>
        <dbReference type="EC" id="3.1.3.71"/>
    </reaction>
</comment>
<proteinExistence type="inferred from homology"/>
<name>A0ABS2ZJB3_9BACL</name>
<reference evidence="8 9" key="1">
    <citation type="submission" date="2021-01" db="EMBL/GenBank/DDBJ databases">
        <title>Genome Sequencing of Type Strains.</title>
        <authorList>
            <person name="Lemaire J.F."/>
            <person name="Inderbitzin P."/>
            <person name="Collins S.B."/>
            <person name="Wespe N."/>
            <person name="Knight-Connoni V."/>
        </authorList>
    </citation>
    <scope>NUCLEOTIDE SEQUENCE [LARGE SCALE GENOMIC DNA]</scope>
    <source>
        <strain evidence="8 9">DSM 14730</strain>
    </source>
</reference>
<keyword evidence="5" id="KW-0378">Hydrolase</keyword>
<evidence type="ECO:0000256" key="2">
    <source>
        <dbReference type="ARBA" id="ARBA00009997"/>
    </source>
</evidence>
<keyword evidence="6" id="KW-0460">Magnesium</keyword>
<comment type="similarity">
    <text evidence="2">Belongs to the ComB family.</text>
</comment>
<organism evidence="8 9">
    <name type="scientific">Fictibacillus barbaricus</name>
    <dbReference type="NCBI Taxonomy" id="182136"/>
    <lineage>
        <taxon>Bacteria</taxon>
        <taxon>Bacillati</taxon>
        <taxon>Bacillota</taxon>
        <taxon>Bacilli</taxon>
        <taxon>Bacillales</taxon>
        <taxon>Fictibacillaceae</taxon>
        <taxon>Fictibacillus</taxon>
    </lineage>
</organism>
<dbReference type="RefSeq" id="WP_188401766.1">
    <property type="nucleotide sequence ID" value="NZ_BMCE01000001.1"/>
</dbReference>
<gene>
    <name evidence="8" type="ORF">JYA64_19680</name>
</gene>
<dbReference type="InterPro" id="IPR005238">
    <property type="entry name" value="ComB-like"/>
</dbReference>
<evidence type="ECO:0000256" key="1">
    <source>
        <dbReference type="ARBA" id="ARBA00001946"/>
    </source>
</evidence>
<dbReference type="PANTHER" id="PTHR37311">
    <property type="entry name" value="2-PHOSPHOSULFOLACTATE PHOSPHATASE-RELATED"/>
    <property type="match status" value="1"/>
</dbReference>
<dbReference type="Proteomes" id="UP001319060">
    <property type="component" value="Unassembled WGS sequence"/>
</dbReference>
<dbReference type="Gene3D" id="3.90.1560.10">
    <property type="entry name" value="ComB-like"/>
    <property type="match status" value="1"/>
</dbReference>
<comment type="caution">
    <text evidence="8">The sequence shown here is derived from an EMBL/GenBank/DDBJ whole genome shotgun (WGS) entry which is preliminary data.</text>
</comment>
<dbReference type="EMBL" id="JAFHKS010000044">
    <property type="protein sequence ID" value="MBN3547536.1"/>
    <property type="molecule type" value="Genomic_DNA"/>
</dbReference>
<sequence>MQVKTISTVGEIKPEHVKGRTVIVIDVLRASSTIVTALDSGFKSIIPVKKAEEALALRSLNTILAGEWHCKKIEGFDYNNSPTILKTKKHTGKHLVLLTTNGTQAMKKAAQADRLLIGCFLNASACIKEALVHNSDITIYCAGTRNEFSFEDGLAAGMMVHLVKKQASSIITCDFSDAMEASFLQLAKKLPQLLFTTTTGKRLLQNQFEEDIRYCGQTDISQIVPILKGNRILSLSDT</sequence>
<evidence type="ECO:0000256" key="4">
    <source>
        <dbReference type="ARBA" id="ARBA00021948"/>
    </source>
</evidence>